<protein>
    <submittedName>
        <fullName evidence="1">Uncharacterized protein</fullName>
    </submittedName>
</protein>
<accession>A0A843YSK9</accession>
<sequence length="66" mass="6845">MNKSIIIAAIILGSAAVSFVMYGSPDRENISVANDPSLVDHATSMNARLAAPDNANSANRNPFGKG</sequence>
<proteinExistence type="predicted"/>
<dbReference type="AlphaFoldDB" id="A0A843YSK9"/>
<comment type="caution">
    <text evidence="1">The sequence shown here is derived from an EMBL/GenBank/DDBJ whole genome shotgun (WGS) entry which is preliminary data.</text>
</comment>
<keyword evidence="2" id="KW-1185">Reference proteome</keyword>
<reference evidence="1 2" key="1">
    <citation type="submission" date="2019-10" db="EMBL/GenBank/DDBJ databases">
        <title>Glaciimonas soli sp. nov., a psychrophilic bacterium isolated from the forest soil of a high elevation mountain in Taiwan.</title>
        <authorList>
            <person name="Wang L.-T."/>
            <person name="Shieh W.Y."/>
        </authorList>
    </citation>
    <scope>NUCLEOTIDE SEQUENCE [LARGE SCALE GENOMIC DNA]</scope>
    <source>
        <strain evidence="1 2">GS1</strain>
    </source>
</reference>
<evidence type="ECO:0000313" key="1">
    <source>
        <dbReference type="EMBL" id="MQR00498.1"/>
    </source>
</evidence>
<dbReference type="EMBL" id="WINI01000003">
    <property type="protein sequence ID" value="MQR00498.1"/>
    <property type="molecule type" value="Genomic_DNA"/>
</dbReference>
<name>A0A843YSK9_9BURK</name>
<gene>
    <name evidence="1" type="ORF">GEV47_07365</name>
</gene>
<organism evidence="1 2">
    <name type="scientific">Glaciimonas soli</name>
    <dbReference type="NCBI Taxonomy" id="2590999"/>
    <lineage>
        <taxon>Bacteria</taxon>
        <taxon>Pseudomonadati</taxon>
        <taxon>Pseudomonadota</taxon>
        <taxon>Betaproteobacteria</taxon>
        <taxon>Burkholderiales</taxon>
        <taxon>Oxalobacteraceae</taxon>
        <taxon>Glaciimonas</taxon>
    </lineage>
</organism>
<dbReference type="RefSeq" id="WP_153234088.1">
    <property type="nucleotide sequence ID" value="NZ_WINI01000003.1"/>
</dbReference>
<evidence type="ECO:0000313" key="2">
    <source>
        <dbReference type="Proteomes" id="UP000451565"/>
    </source>
</evidence>
<dbReference type="Proteomes" id="UP000451565">
    <property type="component" value="Unassembled WGS sequence"/>
</dbReference>